<evidence type="ECO:0000313" key="5">
    <source>
        <dbReference type="EMBL" id="SDL63605.1"/>
    </source>
</evidence>
<dbReference type="PANTHER" id="PTHR22953">
    <property type="entry name" value="ACID PHOSPHATASE RELATED"/>
    <property type="match status" value="1"/>
</dbReference>
<evidence type="ECO:0000313" key="6">
    <source>
        <dbReference type="Proteomes" id="UP000199350"/>
    </source>
</evidence>
<organism evidence="5 6">
    <name type="scientific">Corynebacterium mycetoides</name>
    <dbReference type="NCBI Taxonomy" id="38302"/>
    <lineage>
        <taxon>Bacteria</taxon>
        <taxon>Bacillati</taxon>
        <taxon>Actinomycetota</taxon>
        <taxon>Actinomycetes</taxon>
        <taxon>Mycobacteriales</taxon>
        <taxon>Corynebacteriaceae</taxon>
        <taxon>Corynebacterium</taxon>
    </lineage>
</organism>
<keyword evidence="1 2" id="KW-0732">Signal</keyword>
<proteinExistence type="predicted"/>
<dbReference type="PANTHER" id="PTHR22953:SF153">
    <property type="entry name" value="PURPLE ACID PHOSPHATASE"/>
    <property type="match status" value="1"/>
</dbReference>
<dbReference type="AlphaFoldDB" id="A0A1G9LQ41"/>
<feature type="domain" description="Calcineurin-like phosphoesterase" evidence="3">
    <location>
        <begin position="176"/>
        <end position="346"/>
    </location>
</feature>
<dbReference type="OrthoDB" id="9804511at2"/>
<accession>A0A1G9LQ41</accession>
<dbReference type="Gene3D" id="2.60.40.380">
    <property type="entry name" value="Purple acid phosphatase-like, N-terminal"/>
    <property type="match status" value="1"/>
</dbReference>
<dbReference type="InterPro" id="IPR015914">
    <property type="entry name" value="PAPs_N"/>
</dbReference>
<dbReference type="SUPFAM" id="SSF49363">
    <property type="entry name" value="Purple acid phosphatase, N-terminal domain"/>
    <property type="match status" value="1"/>
</dbReference>
<dbReference type="Proteomes" id="UP000199350">
    <property type="component" value="Chromosome I"/>
</dbReference>
<dbReference type="Gene3D" id="3.60.21.10">
    <property type="match status" value="1"/>
</dbReference>
<protein>
    <submittedName>
        <fullName evidence="5">Calcineurin-like phosphoesterase</fullName>
    </submittedName>
</protein>
<dbReference type="InterPro" id="IPR029052">
    <property type="entry name" value="Metallo-depent_PP-like"/>
</dbReference>
<feature type="domain" description="Purple acid phosphatase N-terminal" evidence="4">
    <location>
        <begin position="59"/>
        <end position="139"/>
    </location>
</feature>
<dbReference type="EMBL" id="LT629700">
    <property type="protein sequence ID" value="SDL63605.1"/>
    <property type="molecule type" value="Genomic_DNA"/>
</dbReference>
<dbReference type="InterPro" id="IPR039331">
    <property type="entry name" value="PAPs-like"/>
</dbReference>
<feature type="signal peptide" evidence="2">
    <location>
        <begin position="1"/>
        <end position="27"/>
    </location>
</feature>
<feature type="chain" id="PRO_5009245235" evidence="2">
    <location>
        <begin position="28"/>
        <end position="527"/>
    </location>
</feature>
<evidence type="ECO:0000256" key="2">
    <source>
        <dbReference type="SAM" id="SignalP"/>
    </source>
</evidence>
<name>A0A1G9LQ41_9CORY</name>
<evidence type="ECO:0000256" key="1">
    <source>
        <dbReference type="ARBA" id="ARBA00022729"/>
    </source>
</evidence>
<dbReference type="STRING" id="38302.SAMN04488535_0245"/>
<dbReference type="InterPro" id="IPR004843">
    <property type="entry name" value="Calcineurin-like_PHP"/>
</dbReference>
<evidence type="ECO:0000259" key="4">
    <source>
        <dbReference type="Pfam" id="PF16656"/>
    </source>
</evidence>
<dbReference type="Pfam" id="PF16656">
    <property type="entry name" value="Pur_ac_phosph_N"/>
    <property type="match status" value="1"/>
</dbReference>
<evidence type="ECO:0000259" key="3">
    <source>
        <dbReference type="Pfam" id="PF00149"/>
    </source>
</evidence>
<dbReference type="Pfam" id="PF00149">
    <property type="entry name" value="Metallophos"/>
    <property type="match status" value="1"/>
</dbReference>
<dbReference type="SUPFAM" id="SSF56300">
    <property type="entry name" value="Metallo-dependent phosphatases"/>
    <property type="match status" value="1"/>
</dbReference>
<dbReference type="GO" id="GO:0046872">
    <property type="term" value="F:metal ion binding"/>
    <property type="evidence" value="ECO:0007669"/>
    <property type="project" value="InterPro"/>
</dbReference>
<dbReference type="InterPro" id="IPR008963">
    <property type="entry name" value="Purple_acid_Pase-like_N"/>
</dbReference>
<dbReference type="RefSeq" id="WP_092147693.1">
    <property type="nucleotide sequence ID" value="NZ_LT629700.1"/>
</dbReference>
<gene>
    <name evidence="5" type="ORF">SAMN04488535_0245</name>
</gene>
<reference evidence="6" key="1">
    <citation type="submission" date="2016-10" db="EMBL/GenBank/DDBJ databases">
        <authorList>
            <person name="Varghese N."/>
            <person name="Submissions S."/>
        </authorList>
    </citation>
    <scope>NUCLEOTIDE SEQUENCE [LARGE SCALE GENOMIC DNA]</scope>
    <source>
        <strain evidence="6">DSM 20632</strain>
    </source>
</reference>
<sequence>MSTKIAVATAVALSLAVSPVVAPVAHAQSSAPAQGSSSPGSPFAGAQSGPIFRAVTGVGADAQSVNFSWRSTYNGAEVVRLHPANDPAAVSEVASREADYGAVAYVSRFAEVTDLTPGVTYTYQIGSEAGGWSKPHSFTIDDGDDTWKFVAVTDAQIGIDLKVAEQANVWRTTAANAAAANPDASMFVSLGDQVEGWGDLITPLGQYNAFFSAPQLRDFRFAAIQGNHETYPTDVSSRHFQEHWNLPNELAGTSNYFFEQNNALFIALNSNLKDDAGLEQQARFVRDTVAAHGGDKDWIIVLNHFAFHSHGGRYTDSDIVRMRNKLSPVFSEVGVDLVLNGHDHMYNRSHLMNGPTPQVPDAYAAPGDVLSKDDGEVLYLTLNTAGGGKYYEYEGKDGKEYPGMTLEESREKGLNQPTIAFWNQDYTPDYSVVDVSGDALRVRSVNAADGSLVDDVTLVHSGEAAAPTAPTTPAPEAPVAAGSSPLLAGTGIAVAILGALTALVANLPQARALIDQAIAQISAQFGL</sequence>
<dbReference type="GO" id="GO:0003993">
    <property type="term" value="F:acid phosphatase activity"/>
    <property type="evidence" value="ECO:0007669"/>
    <property type="project" value="InterPro"/>
</dbReference>
<keyword evidence="6" id="KW-1185">Reference proteome</keyword>